<name>A0A3N4HBQ4_ASCIM</name>
<protein>
    <recommendedName>
        <fullName evidence="4">Apple domain-containing protein</fullName>
    </recommendedName>
</protein>
<dbReference type="AlphaFoldDB" id="A0A3N4HBQ4"/>
<evidence type="ECO:0000313" key="2">
    <source>
        <dbReference type="EMBL" id="RPA71835.1"/>
    </source>
</evidence>
<dbReference type="EMBL" id="ML119896">
    <property type="protein sequence ID" value="RPA71835.1"/>
    <property type="molecule type" value="Genomic_DNA"/>
</dbReference>
<evidence type="ECO:0000313" key="3">
    <source>
        <dbReference type="Proteomes" id="UP000275078"/>
    </source>
</evidence>
<reference evidence="2 3" key="1">
    <citation type="journal article" date="2018" name="Nat. Ecol. Evol.">
        <title>Pezizomycetes genomes reveal the molecular basis of ectomycorrhizal truffle lifestyle.</title>
        <authorList>
            <person name="Murat C."/>
            <person name="Payen T."/>
            <person name="Noel B."/>
            <person name="Kuo A."/>
            <person name="Morin E."/>
            <person name="Chen J."/>
            <person name="Kohler A."/>
            <person name="Krizsan K."/>
            <person name="Balestrini R."/>
            <person name="Da Silva C."/>
            <person name="Montanini B."/>
            <person name="Hainaut M."/>
            <person name="Levati E."/>
            <person name="Barry K.W."/>
            <person name="Belfiori B."/>
            <person name="Cichocki N."/>
            <person name="Clum A."/>
            <person name="Dockter R.B."/>
            <person name="Fauchery L."/>
            <person name="Guy J."/>
            <person name="Iotti M."/>
            <person name="Le Tacon F."/>
            <person name="Lindquist E.A."/>
            <person name="Lipzen A."/>
            <person name="Malagnac F."/>
            <person name="Mello A."/>
            <person name="Molinier V."/>
            <person name="Miyauchi S."/>
            <person name="Poulain J."/>
            <person name="Riccioni C."/>
            <person name="Rubini A."/>
            <person name="Sitrit Y."/>
            <person name="Splivallo R."/>
            <person name="Traeger S."/>
            <person name="Wang M."/>
            <person name="Zifcakova L."/>
            <person name="Wipf D."/>
            <person name="Zambonelli A."/>
            <person name="Paolocci F."/>
            <person name="Nowrousian M."/>
            <person name="Ottonello S."/>
            <person name="Baldrian P."/>
            <person name="Spatafora J.W."/>
            <person name="Henrissat B."/>
            <person name="Nagy L.G."/>
            <person name="Aury J.M."/>
            <person name="Wincker P."/>
            <person name="Grigoriev I.V."/>
            <person name="Bonfante P."/>
            <person name="Martin F.M."/>
        </authorList>
    </citation>
    <scope>NUCLEOTIDE SEQUENCE [LARGE SCALE GENOMIC DNA]</scope>
    <source>
        <strain evidence="2 3">RN42</strain>
    </source>
</reference>
<keyword evidence="3" id="KW-1185">Reference proteome</keyword>
<proteinExistence type="predicted"/>
<evidence type="ECO:0000256" key="1">
    <source>
        <dbReference type="SAM" id="SignalP"/>
    </source>
</evidence>
<dbReference type="Proteomes" id="UP000275078">
    <property type="component" value="Unassembled WGS sequence"/>
</dbReference>
<dbReference type="STRING" id="1160509.A0A3N4HBQ4"/>
<accession>A0A3N4HBQ4</accession>
<keyword evidence="1" id="KW-0732">Signal</keyword>
<feature type="chain" id="PRO_5017997826" description="Apple domain-containing protein" evidence="1">
    <location>
        <begin position="21"/>
        <end position="421"/>
    </location>
</feature>
<organism evidence="2 3">
    <name type="scientific">Ascobolus immersus RN42</name>
    <dbReference type="NCBI Taxonomy" id="1160509"/>
    <lineage>
        <taxon>Eukaryota</taxon>
        <taxon>Fungi</taxon>
        <taxon>Dikarya</taxon>
        <taxon>Ascomycota</taxon>
        <taxon>Pezizomycotina</taxon>
        <taxon>Pezizomycetes</taxon>
        <taxon>Pezizales</taxon>
        <taxon>Ascobolaceae</taxon>
        <taxon>Ascobolus</taxon>
    </lineage>
</organism>
<evidence type="ECO:0008006" key="4">
    <source>
        <dbReference type="Google" id="ProtNLM"/>
    </source>
</evidence>
<feature type="signal peptide" evidence="1">
    <location>
        <begin position="1"/>
        <end position="20"/>
    </location>
</feature>
<sequence>MKVSITFVLLALLPALPALAAPGPHHDYHRSCDSRTTKSIVKAVKDTGYSGTVACQNILYGRVRPVTKIVTKRATVTKKARTKFVEVPATRTKYRTTTLWDTSSKVKTKLTTVTESPDETSIVTVSSTNVITSTDVISFTEQVTNIITESSTKGVTTTTTSTRTLVPLQKRDAMPTAAPELETRHRHYEDYVPRSLRRYEFDDLVHACRCLNIKKPKPETRTRFSTKVTTVFTTPTATITKTGKVTSTLTSSSTRTVPTTTTVSVTTTIPNLFTATHTDVVDTTTIETVSTTTTLTTDTTTTVVSTATTEATASALVDYSGCNRGAFGDFNYMPTNVRYESRPAQASPLECCFRCAETKNCWGAFMYKGACSVYVKIRKDGPNESEMCPLGTWNFAMWRDLGKTPTFQQSDHIVYPGPCFA</sequence>
<gene>
    <name evidence="2" type="ORF">BJ508DRAFT_381847</name>
</gene>